<dbReference type="InterPro" id="IPR014710">
    <property type="entry name" value="RmlC-like_jellyroll"/>
</dbReference>
<dbReference type="PRINTS" id="PR00325">
    <property type="entry name" value="GERMIN"/>
</dbReference>
<keyword evidence="3 13" id="KW-0052">Apoplast</keyword>
<evidence type="ECO:0000313" key="18">
    <source>
        <dbReference type="Proteomes" id="UP000233551"/>
    </source>
</evidence>
<evidence type="ECO:0000256" key="9">
    <source>
        <dbReference type="ARBA" id="ARBA00023211"/>
    </source>
</evidence>
<dbReference type="CDD" id="cd02241">
    <property type="entry name" value="cupin_OxOx"/>
    <property type="match status" value="1"/>
</dbReference>
<feature type="disulfide bond" evidence="12">
    <location>
        <begin position="26"/>
        <end position="41"/>
    </location>
</feature>
<dbReference type="GeneID" id="116189162"/>
<dbReference type="AlphaFoldDB" id="A0A218WWX5"/>
<evidence type="ECO:0000256" key="3">
    <source>
        <dbReference type="ARBA" id="ARBA00022523"/>
    </source>
</evidence>
<dbReference type="GO" id="GO:0030145">
    <property type="term" value="F:manganese ion binding"/>
    <property type="evidence" value="ECO:0007669"/>
    <property type="project" value="UniProtKB-UniRule"/>
</dbReference>
<evidence type="ECO:0000313" key="15">
    <source>
        <dbReference type="EMBL" id="OWM77307.1"/>
    </source>
</evidence>
<dbReference type="Pfam" id="PF00190">
    <property type="entry name" value="Cupin_1"/>
    <property type="match status" value="1"/>
</dbReference>
<organism evidence="15 17">
    <name type="scientific">Punica granatum</name>
    <name type="common">Pomegranate</name>
    <dbReference type="NCBI Taxonomy" id="22663"/>
    <lineage>
        <taxon>Eukaryota</taxon>
        <taxon>Viridiplantae</taxon>
        <taxon>Streptophyta</taxon>
        <taxon>Embryophyta</taxon>
        <taxon>Tracheophyta</taxon>
        <taxon>Spermatophyta</taxon>
        <taxon>Magnoliopsida</taxon>
        <taxon>eudicotyledons</taxon>
        <taxon>Gunneridae</taxon>
        <taxon>Pentapetalae</taxon>
        <taxon>rosids</taxon>
        <taxon>malvids</taxon>
        <taxon>Myrtales</taxon>
        <taxon>Lythraceae</taxon>
        <taxon>Punica</taxon>
    </lineage>
</organism>
<keyword evidence="4 13" id="KW-0964">Secreted</keyword>
<reference evidence="15" key="2">
    <citation type="submission" date="2017-06" db="EMBL/GenBank/DDBJ databases">
        <title>The pomegranate genome and the genomics of punicalagin biosynthesis.</title>
        <authorList>
            <person name="Xu C."/>
        </authorList>
    </citation>
    <scope>NUCLEOTIDE SEQUENCE [LARGE SCALE GENOMIC DNA]</scope>
    <source>
        <tissue evidence="15">Fresh leaf</tissue>
    </source>
</reference>
<dbReference type="STRING" id="22663.A0A218WWX5"/>
<keyword evidence="6 13" id="KW-0732">Signal</keyword>
<dbReference type="FunFam" id="2.60.120.10:FF:000047">
    <property type="entry name" value="Auxin-binding protein ABP19a"/>
    <property type="match status" value="1"/>
</dbReference>
<feature type="binding site" evidence="11">
    <location>
        <position position="106"/>
    </location>
    <ligand>
        <name>Mn(2+)</name>
        <dbReference type="ChEBI" id="CHEBI:29035"/>
    </ligand>
</feature>
<feature type="binding site" evidence="11">
    <location>
        <position position="111"/>
    </location>
    <ligand>
        <name>Mn(2+)</name>
        <dbReference type="ChEBI" id="CHEBI:29035"/>
    </ligand>
</feature>
<evidence type="ECO:0000256" key="2">
    <source>
        <dbReference type="ARBA" id="ARBA00007456"/>
    </source>
</evidence>
<comment type="subcellular location">
    <subcellularLocation>
        <location evidence="1 13">Secreted</location>
        <location evidence="1 13">Extracellular space</location>
        <location evidence="1 13">Apoplast</location>
    </subcellularLocation>
</comment>
<feature type="binding site" evidence="11">
    <location>
        <position position="150"/>
    </location>
    <ligand>
        <name>Mn(2+)</name>
        <dbReference type="ChEBI" id="CHEBI:29035"/>
    </ligand>
</feature>
<evidence type="ECO:0000313" key="17">
    <source>
        <dbReference type="Proteomes" id="UP000197138"/>
    </source>
</evidence>
<dbReference type="SMART" id="SM00835">
    <property type="entry name" value="Cupin_1"/>
    <property type="match status" value="1"/>
</dbReference>
<dbReference type="Gene3D" id="2.60.120.10">
    <property type="entry name" value="Jelly Rolls"/>
    <property type="match status" value="1"/>
</dbReference>
<evidence type="ECO:0000256" key="1">
    <source>
        <dbReference type="ARBA" id="ARBA00004271"/>
    </source>
</evidence>
<reference evidence="17" key="1">
    <citation type="journal article" date="2017" name="Plant J.">
        <title>The pomegranate (Punica granatum L.) genome and the genomics of punicalagin biosynthesis.</title>
        <authorList>
            <person name="Qin G."/>
            <person name="Xu C."/>
            <person name="Ming R."/>
            <person name="Tang H."/>
            <person name="Guyot R."/>
            <person name="Kramer E.M."/>
            <person name="Hu Y."/>
            <person name="Yi X."/>
            <person name="Qi Y."/>
            <person name="Xu X."/>
            <person name="Gao Z."/>
            <person name="Pan H."/>
            <person name="Jian J."/>
            <person name="Tian Y."/>
            <person name="Yue Z."/>
            <person name="Xu Y."/>
        </authorList>
    </citation>
    <scope>NUCLEOTIDE SEQUENCE [LARGE SCALE GENOMIC DNA]</scope>
    <source>
        <strain evidence="17">cv. Dabenzi</strain>
    </source>
</reference>
<feature type="binding site" evidence="11">
    <location>
        <position position="104"/>
    </location>
    <ligand>
        <name>Mn(2+)</name>
        <dbReference type="ChEBI" id="CHEBI:29035"/>
    </ligand>
</feature>
<evidence type="ECO:0000256" key="8">
    <source>
        <dbReference type="ARBA" id="ARBA00023180"/>
    </source>
</evidence>
<dbReference type="Proteomes" id="UP000233551">
    <property type="component" value="Unassembled WGS sequence"/>
</dbReference>
<feature type="binding site" evidence="10">
    <location>
        <position position="106"/>
    </location>
    <ligand>
        <name>oxalate</name>
        <dbReference type="ChEBI" id="CHEBI:30623"/>
    </ligand>
</feature>
<evidence type="ECO:0000256" key="10">
    <source>
        <dbReference type="PIRSR" id="PIRSR601929-1"/>
    </source>
</evidence>
<dbReference type="InterPro" id="IPR011051">
    <property type="entry name" value="RmlC_Cupin_sf"/>
</dbReference>
<keyword evidence="18" id="KW-1185">Reference proteome</keyword>
<keyword evidence="7 12" id="KW-1015">Disulfide bond</keyword>
<protein>
    <recommendedName>
        <fullName evidence="13">Germin-like protein</fullName>
    </recommendedName>
</protein>
<evidence type="ECO:0000256" key="11">
    <source>
        <dbReference type="PIRSR" id="PIRSR601929-2"/>
    </source>
</evidence>
<evidence type="ECO:0000256" key="5">
    <source>
        <dbReference type="ARBA" id="ARBA00022723"/>
    </source>
</evidence>
<feature type="signal peptide" evidence="13">
    <location>
        <begin position="1"/>
        <end position="21"/>
    </location>
</feature>
<evidence type="ECO:0000259" key="14">
    <source>
        <dbReference type="SMART" id="SM00835"/>
    </source>
</evidence>
<dbReference type="PANTHER" id="PTHR31238">
    <property type="entry name" value="GERMIN-LIKE PROTEIN SUBFAMILY 3 MEMBER 3"/>
    <property type="match status" value="1"/>
</dbReference>
<dbReference type="EMBL" id="PGOL01001978">
    <property type="protein sequence ID" value="PKI52037.1"/>
    <property type="molecule type" value="Genomic_DNA"/>
</dbReference>
<dbReference type="EMBL" id="MTKT01002590">
    <property type="protein sequence ID" value="OWM77307.1"/>
    <property type="molecule type" value="Genomic_DNA"/>
</dbReference>
<evidence type="ECO:0000256" key="13">
    <source>
        <dbReference type="RuleBase" id="RU366015"/>
    </source>
</evidence>
<dbReference type="GO" id="GO:0048046">
    <property type="term" value="C:apoplast"/>
    <property type="evidence" value="ECO:0007669"/>
    <property type="project" value="UniProtKB-SubCell"/>
</dbReference>
<dbReference type="Proteomes" id="UP000197138">
    <property type="component" value="Unassembled WGS sequence"/>
</dbReference>
<reference evidence="16 18" key="3">
    <citation type="submission" date="2017-11" db="EMBL/GenBank/DDBJ databases">
        <title>De-novo sequencing of pomegranate (Punica granatum L.) genome.</title>
        <authorList>
            <person name="Akparov Z."/>
            <person name="Amiraslanov A."/>
            <person name="Hajiyeva S."/>
            <person name="Abbasov M."/>
            <person name="Kaur K."/>
            <person name="Hamwieh A."/>
            <person name="Solovyev V."/>
            <person name="Salamov A."/>
            <person name="Braich B."/>
            <person name="Kosarev P."/>
            <person name="Mahmoud A."/>
            <person name="Hajiyev E."/>
            <person name="Babayeva S."/>
            <person name="Izzatullayeva V."/>
            <person name="Mammadov A."/>
            <person name="Mammadov A."/>
            <person name="Sharifova S."/>
            <person name="Ojaghi J."/>
            <person name="Eynullazada K."/>
            <person name="Bayramov B."/>
            <person name="Abdulazimova A."/>
            <person name="Shahmuradov I."/>
        </authorList>
    </citation>
    <scope>NUCLEOTIDE SEQUENCE [LARGE SCALE GENOMIC DNA]</scope>
    <source>
        <strain evidence="16">AG2017</strain>
        <strain evidence="18">cv. AG2017</strain>
        <tissue evidence="16">Leaf</tissue>
    </source>
</reference>
<accession>A0A218WWX5</accession>
<dbReference type="SUPFAM" id="SSF51182">
    <property type="entry name" value="RmlC-like cupins"/>
    <property type="match status" value="1"/>
</dbReference>
<evidence type="ECO:0000256" key="6">
    <source>
        <dbReference type="ARBA" id="ARBA00022729"/>
    </source>
</evidence>
<dbReference type="GO" id="GO:0031012">
    <property type="term" value="C:extracellular matrix"/>
    <property type="evidence" value="ECO:0007669"/>
    <property type="project" value="UniProtKB-ARBA"/>
</dbReference>
<evidence type="ECO:0000313" key="16">
    <source>
        <dbReference type="EMBL" id="PKI52037.1"/>
    </source>
</evidence>
<evidence type="ECO:0000256" key="12">
    <source>
        <dbReference type="PIRSR" id="PIRSR601929-3"/>
    </source>
</evidence>
<evidence type="ECO:0000256" key="4">
    <source>
        <dbReference type="ARBA" id="ARBA00022525"/>
    </source>
</evidence>
<dbReference type="InterPro" id="IPR006045">
    <property type="entry name" value="Cupin_1"/>
</dbReference>
<dbReference type="InterPro" id="IPR019780">
    <property type="entry name" value="Germin_Mn-BS"/>
</dbReference>
<feature type="binding site" evidence="10">
    <location>
        <position position="111"/>
    </location>
    <ligand>
        <name>oxalate</name>
        <dbReference type="ChEBI" id="CHEBI:30623"/>
    </ligand>
</feature>
<feature type="domain" description="Cupin type-1" evidence="14">
    <location>
        <begin position="56"/>
        <end position="202"/>
    </location>
</feature>
<name>A0A218WWX5_PUNGR</name>
<feature type="chain" id="PRO_5014071788" description="Germin-like protein" evidence="13">
    <location>
        <begin position="22"/>
        <end position="212"/>
    </location>
</feature>
<dbReference type="PROSITE" id="PS00725">
    <property type="entry name" value="GERMIN"/>
    <property type="match status" value="1"/>
</dbReference>
<dbReference type="InterPro" id="IPR001929">
    <property type="entry name" value="Germin"/>
</dbReference>
<gene>
    <name evidence="15" type="ORF">CDL15_Pgr028944</name>
    <name evidence="16" type="ORF">CRG98_027569</name>
</gene>
<comment type="similarity">
    <text evidence="2 13">Belongs to the germin family.</text>
</comment>
<sequence>MDMALQTLVVFSLLFASKAAAQPEFCVGDLSAPATPVGFPCKNPKNLTVDDFVFSSALAAPTNTSNANKAGAAVLFLTQFPALNGQGTSMARFDLDVGGAFPMHSHPGASELVLVMEGTINAGFISSANDVYSKKLTKGDVIIIPRGLMHYVVNSGKGHATGILSFSSPTPGFQTTSRALFGNNLPTEVVQATTYIDQDQIKKLKAAFGGTN</sequence>
<keyword evidence="8" id="KW-0325">Glycoprotein</keyword>
<dbReference type="OrthoDB" id="1921208at2759"/>
<evidence type="ECO:0000256" key="7">
    <source>
        <dbReference type="ARBA" id="ARBA00023157"/>
    </source>
</evidence>
<comment type="caution">
    <text evidence="15">The sequence shown here is derived from an EMBL/GenBank/DDBJ whole genome shotgun (WGS) entry which is preliminary data.</text>
</comment>
<keyword evidence="5 10" id="KW-0479">Metal-binding</keyword>
<proteinExistence type="inferred from homology"/>
<keyword evidence="9 10" id="KW-0464">Manganese</keyword>